<dbReference type="Proteomes" id="UP000287352">
    <property type="component" value="Unassembled WGS sequence"/>
</dbReference>
<evidence type="ECO:0000313" key="3">
    <source>
        <dbReference type="Proteomes" id="UP000287352"/>
    </source>
</evidence>
<dbReference type="AlphaFoldDB" id="A0A402A7Z3"/>
<feature type="region of interest" description="Disordered" evidence="1">
    <location>
        <begin position="296"/>
        <end position="323"/>
    </location>
</feature>
<sequence>MFEGLRKPTALIVIVVTLLAYGCPVQAIVKAFGLDERTIALWRDRAGKQCQQVHEMMMQQADLTLSHVQADEIRVKGRKQVIWMALAMLVPTRLWLAGVVQPTRNARLADRLFAQVRQWSKHISAILVCVDGWPAYPHSIERTFRSKIKRASGRGRCCLEIWSNLVIGQVMKHQHKHHVVEVERRLPHGDPQKAQELLQETPGCQILNTTSIERLNGTMRERLANFTRKCRHAASRLETVHHGMFLLGVTYNLCWPHQQLSTQDQQISPAMASGFTDHLWSLVELFTYKVPPEAWQEPKKRGRKRIKPLPDPHQPKRPRRRPRKVILCSSTV</sequence>
<dbReference type="PROSITE" id="PS51257">
    <property type="entry name" value="PROKAR_LIPOPROTEIN"/>
    <property type="match status" value="1"/>
</dbReference>
<protein>
    <recommendedName>
        <fullName evidence="4">DDE domain-containing protein</fullName>
    </recommendedName>
</protein>
<evidence type="ECO:0000256" key="1">
    <source>
        <dbReference type="SAM" id="MobiDB-lite"/>
    </source>
</evidence>
<organism evidence="2 3">
    <name type="scientific">Tengunoibacter tsumagoiensis</name>
    <dbReference type="NCBI Taxonomy" id="2014871"/>
    <lineage>
        <taxon>Bacteria</taxon>
        <taxon>Bacillati</taxon>
        <taxon>Chloroflexota</taxon>
        <taxon>Ktedonobacteria</taxon>
        <taxon>Ktedonobacterales</taxon>
        <taxon>Dictyobacteraceae</taxon>
        <taxon>Tengunoibacter</taxon>
    </lineage>
</organism>
<accession>A0A402A7Z3</accession>
<name>A0A402A7Z3_9CHLR</name>
<comment type="caution">
    <text evidence="2">The sequence shown here is derived from an EMBL/GenBank/DDBJ whole genome shotgun (WGS) entry which is preliminary data.</text>
</comment>
<reference evidence="3" key="1">
    <citation type="submission" date="2018-12" db="EMBL/GenBank/DDBJ databases">
        <title>Tengunoibacter tsumagoiensis gen. nov., sp. nov., Dictyobacter kobayashii sp. nov., D. alpinus sp. nov., and D. joshuensis sp. nov. and description of Dictyobacteraceae fam. nov. within the order Ktedonobacterales isolated from Tengu-no-mugimeshi.</title>
        <authorList>
            <person name="Wang C.M."/>
            <person name="Zheng Y."/>
            <person name="Sakai Y."/>
            <person name="Toyoda A."/>
            <person name="Minakuchi Y."/>
            <person name="Abe K."/>
            <person name="Yokota A."/>
            <person name="Yabe S."/>
        </authorList>
    </citation>
    <scope>NUCLEOTIDE SEQUENCE [LARGE SCALE GENOMIC DNA]</scope>
    <source>
        <strain evidence="3">Uno3</strain>
    </source>
</reference>
<evidence type="ECO:0008006" key="4">
    <source>
        <dbReference type="Google" id="ProtNLM"/>
    </source>
</evidence>
<evidence type="ECO:0000313" key="2">
    <source>
        <dbReference type="EMBL" id="GCE15199.1"/>
    </source>
</evidence>
<proteinExistence type="predicted"/>
<dbReference type="EMBL" id="BIFR01000002">
    <property type="protein sequence ID" value="GCE15199.1"/>
    <property type="molecule type" value="Genomic_DNA"/>
</dbReference>
<gene>
    <name evidence="2" type="ORF">KTT_50580</name>
</gene>
<keyword evidence="3" id="KW-1185">Reference proteome</keyword>